<evidence type="ECO:0000313" key="10">
    <source>
        <dbReference type="Proteomes" id="UP000095552"/>
    </source>
</evidence>
<evidence type="ECO:0000256" key="2">
    <source>
        <dbReference type="ARBA" id="ARBA00022475"/>
    </source>
</evidence>
<keyword evidence="10" id="KW-1185">Reference proteome</keyword>
<dbReference type="InterPro" id="IPR003838">
    <property type="entry name" value="ABC3_permease_C"/>
</dbReference>
<gene>
    <name evidence="9" type="ORF">BFP71_15065</name>
</gene>
<evidence type="ECO:0000259" key="7">
    <source>
        <dbReference type="Pfam" id="PF02687"/>
    </source>
</evidence>
<feature type="domain" description="ABC3 transporter permease C-terminal" evidence="7">
    <location>
        <begin position="291"/>
        <end position="411"/>
    </location>
</feature>
<feature type="transmembrane region" description="Helical" evidence="6">
    <location>
        <begin position="427"/>
        <end position="451"/>
    </location>
</feature>
<dbReference type="Pfam" id="PF12704">
    <property type="entry name" value="MacB_PCD"/>
    <property type="match status" value="1"/>
</dbReference>
<dbReference type="EMBL" id="MDGQ01000005">
    <property type="protein sequence ID" value="OEK04764.1"/>
    <property type="molecule type" value="Genomic_DNA"/>
</dbReference>
<proteinExistence type="predicted"/>
<feature type="transmembrane region" description="Helical" evidence="6">
    <location>
        <begin position="20"/>
        <end position="41"/>
    </location>
</feature>
<dbReference type="PANTHER" id="PTHR30572">
    <property type="entry name" value="MEMBRANE COMPONENT OF TRANSPORTER-RELATED"/>
    <property type="match status" value="1"/>
</dbReference>
<protein>
    <recommendedName>
        <fullName evidence="11">ABC transporter permease</fullName>
    </recommendedName>
</protein>
<reference evidence="9 10" key="1">
    <citation type="submission" date="2016-08" db="EMBL/GenBank/DDBJ databases">
        <title>Draft genome of Fabibacter sp. strain SK-8.</title>
        <authorList>
            <person name="Wong S.-K."/>
            <person name="Hamasaki K."/>
            <person name="Yoshizawa S."/>
        </authorList>
    </citation>
    <scope>NUCLEOTIDE SEQUENCE [LARGE SCALE GENOMIC DNA]</scope>
    <source>
        <strain evidence="9 10">SK-8</strain>
    </source>
</reference>
<dbReference type="GO" id="GO:0005886">
    <property type="term" value="C:plasma membrane"/>
    <property type="evidence" value="ECO:0007669"/>
    <property type="project" value="UniProtKB-SubCell"/>
</dbReference>
<dbReference type="InterPro" id="IPR025857">
    <property type="entry name" value="MacB_PCD"/>
</dbReference>
<dbReference type="RefSeq" id="WP_176723374.1">
    <property type="nucleotide sequence ID" value="NZ_MDGQ01000005.1"/>
</dbReference>
<feature type="transmembrane region" description="Helical" evidence="6">
    <location>
        <begin position="677"/>
        <end position="700"/>
    </location>
</feature>
<dbReference type="InterPro" id="IPR050250">
    <property type="entry name" value="Macrolide_Exporter_MacB"/>
</dbReference>
<feature type="transmembrane region" description="Helical" evidence="6">
    <location>
        <begin position="285"/>
        <end position="304"/>
    </location>
</feature>
<keyword evidence="3 6" id="KW-0812">Transmembrane</keyword>
<feature type="transmembrane region" description="Helical" evidence="6">
    <location>
        <begin position="766"/>
        <end position="787"/>
    </location>
</feature>
<feature type="transmembrane region" description="Helical" evidence="6">
    <location>
        <begin position="728"/>
        <end position="746"/>
    </location>
</feature>
<evidence type="ECO:0000256" key="4">
    <source>
        <dbReference type="ARBA" id="ARBA00022989"/>
    </source>
</evidence>
<organism evidence="9 10">
    <name type="scientific">Roseivirga misakiensis</name>
    <dbReference type="NCBI Taxonomy" id="1563681"/>
    <lineage>
        <taxon>Bacteria</taxon>
        <taxon>Pseudomonadati</taxon>
        <taxon>Bacteroidota</taxon>
        <taxon>Cytophagia</taxon>
        <taxon>Cytophagales</taxon>
        <taxon>Roseivirgaceae</taxon>
        <taxon>Roseivirga</taxon>
    </lineage>
</organism>
<evidence type="ECO:0008006" key="11">
    <source>
        <dbReference type="Google" id="ProtNLM"/>
    </source>
</evidence>
<feature type="transmembrane region" description="Helical" evidence="6">
    <location>
        <begin position="373"/>
        <end position="406"/>
    </location>
</feature>
<evidence type="ECO:0000313" key="9">
    <source>
        <dbReference type="EMBL" id="OEK04764.1"/>
    </source>
</evidence>
<keyword evidence="5 6" id="KW-0472">Membrane</keyword>
<keyword evidence="2" id="KW-1003">Cell membrane</keyword>
<sequence>MNKNLKSAVRNLVKKRLFSLVNIASLTFGLVCALFIGTYVIHEFSFDRQINEHESVYRVTNLRDNNERGVIIQTAIKPYLDTQVDQVDQAARVQRSAPKVFKVADKLIRERNGYYADFEVLDILGFEIVEGNQNEALKAKESIIISEALSEKYFSNTSAIGQVIELNKRNSDVPLKLTVSGVFKNVQPNNHFRPEYLISMDVVASLGHKPIDQEWGNANCFTYLKLKEGVDPEQIDTRIKDLVVENSPYDMGGIYELKLQPLADIHMQDFVAFGDIPGQVSKSNMFILSGIGFLIILLVCINFFNMSTARSLERAKEIGIRKSIGASRRNLVVQFMTESALQVSIGLVLSVILVEVLDESITSLTGLNFNVNAMVLAFGYFNFACFTLGLWLFLVVGSGFYPALIISKFKPVESLKGKINMGRSKVGLSKILLVLQFTITLSIGIIALIVYSQVSFMQVKDPGFQRDTMISVDIFDRDTGKSFLNELKKEPLIESISFTDSNVINIFNSSTGYSWPGKSPDATVRMYHMSIDDQFIPSMGIELLAGRNLDDDLSTDDNSILVNQAAAKLMGIESFDELPIITNGKGEYETKLNVIGVIKNFQSGTLRDADKPIILRRNQQRLFRACIKLAPTNQDKAIASINRVWDSLIPDEPFEYAAMNESYERMLAKDKASGNTLLFFTVISVAISFFGLFGMTSLNIQSRIKELGIRKILGAHYKDIFGAISREFKYSMLLALLIGVPLAWTLGSQWLNEFTHRIELTSAIPIKVAVGMSVLGLLTVCFCMLKFTRKNPVDTLREN</sequence>
<keyword evidence="4 6" id="KW-1133">Transmembrane helix</keyword>
<comment type="caution">
    <text evidence="9">The sequence shown here is derived from an EMBL/GenBank/DDBJ whole genome shotgun (WGS) entry which is preliminary data.</text>
</comment>
<name>A0A1E5T063_9BACT</name>
<dbReference type="AlphaFoldDB" id="A0A1E5T063"/>
<evidence type="ECO:0000256" key="1">
    <source>
        <dbReference type="ARBA" id="ARBA00004651"/>
    </source>
</evidence>
<evidence type="ECO:0000259" key="8">
    <source>
        <dbReference type="Pfam" id="PF12704"/>
    </source>
</evidence>
<dbReference type="GO" id="GO:0022857">
    <property type="term" value="F:transmembrane transporter activity"/>
    <property type="evidence" value="ECO:0007669"/>
    <property type="project" value="TreeGrafter"/>
</dbReference>
<dbReference type="Proteomes" id="UP000095552">
    <property type="component" value="Unassembled WGS sequence"/>
</dbReference>
<comment type="subcellular location">
    <subcellularLocation>
        <location evidence="1">Cell membrane</location>
        <topology evidence="1">Multi-pass membrane protein</topology>
    </subcellularLocation>
</comment>
<dbReference type="Pfam" id="PF02687">
    <property type="entry name" value="FtsX"/>
    <property type="match status" value="2"/>
</dbReference>
<accession>A0A1E5T063</accession>
<feature type="domain" description="MacB-like periplasmic core" evidence="8">
    <location>
        <begin position="19"/>
        <end position="241"/>
    </location>
</feature>
<evidence type="ECO:0000256" key="5">
    <source>
        <dbReference type="ARBA" id="ARBA00023136"/>
    </source>
</evidence>
<feature type="domain" description="ABC3 transporter permease C-terminal" evidence="7">
    <location>
        <begin position="679"/>
        <end position="785"/>
    </location>
</feature>
<evidence type="ECO:0000256" key="6">
    <source>
        <dbReference type="SAM" id="Phobius"/>
    </source>
</evidence>
<dbReference type="STRING" id="1563681.BFP71_15065"/>
<evidence type="ECO:0000256" key="3">
    <source>
        <dbReference type="ARBA" id="ARBA00022692"/>
    </source>
</evidence>
<dbReference type="PANTHER" id="PTHR30572:SF18">
    <property type="entry name" value="ABC-TYPE MACROLIDE FAMILY EXPORT SYSTEM PERMEASE COMPONENT 2"/>
    <property type="match status" value="1"/>
</dbReference>
<feature type="transmembrane region" description="Helical" evidence="6">
    <location>
        <begin position="331"/>
        <end position="353"/>
    </location>
</feature>